<evidence type="ECO:0000256" key="2">
    <source>
        <dbReference type="ARBA" id="ARBA00005930"/>
    </source>
</evidence>
<dbReference type="PANTHER" id="PTHR12709:SF5">
    <property type="entry name" value="DNA-DIRECTED RNA POLYMERASE I SUBUNIT RPA43"/>
    <property type="match status" value="1"/>
</dbReference>
<name>A0A9P4K0V0_9PLEO</name>
<dbReference type="AlphaFoldDB" id="A0A9P4K0V0"/>
<evidence type="ECO:0000256" key="6">
    <source>
        <dbReference type="ARBA" id="ARBA00023242"/>
    </source>
</evidence>
<comment type="subcellular location">
    <subcellularLocation>
        <location evidence="1">Nucleus</location>
        <location evidence="1">Nucleolus</location>
    </subcellularLocation>
</comment>
<evidence type="ECO:0000313" key="11">
    <source>
        <dbReference type="Proteomes" id="UP000800093"/>
    </source>
</evidence>
<dbReference type="Gene3D" id="2.40.50.1060">
    <property type="match status" value="1"/>
</dbReference>
<evidence type="ECO:0000256" key="5">
    <source>
        <dbReference type="ARBA" id="ARBA00023163"/>
    </source>
</evidence>
<evidence type="ECO:0000256" key="3">
    <source>
        <dbReference type="ARBA" id="ARBA00022478"/>
    </source>
</evidence>
<dbReference type="PANTHER" id="PTHR12709">
    <property type="entry name" value="DNA-DIRECTED RNA POLYMERASE II, III"/>
    <property type="match status" value="1"/>
</dbReference>
<protein>
    <recommendedName>
        <fullName evidence="7">DNA-directed RNA polymerase subunit</fullName>
    </recommendedName>
</protein>
<comment type="function">
    <text evidence="7">DNA-dependent RNA polymerase which catalyzes the transcription of DNA into RNA using the four ribonucleoside triphosphates as substrates.</text>
</comment>
<keyword evidence="4" id="KW-0597">Phosphoprotein</keyword>
<accession>A0A9P4K0V0</accession>
<dbReference type="GO" id="GO:0006362">
    <property type="term" value="P:transcription elongation by RNA polymerase I"/>
    <property type="evidence" value="ECO:0007669"/>
    <property type="project" value="UniProtKB-ARBA"/>
</dbReference>
<sequence>MAPIEEEQPSLLHIERISQYVSIPPSTLATPLPSLCASILSPLLLSYYAPARGIVLAYENQEREEEPVYEDKGGHELLLKVIDEYSAAFLWATADFLIWRPRTNAWIEGRVTHQSSSHITLSHLNAFPVSVLNAQLPRDWEWCTEAGGRKDKDKDTTEGYWVDGDGLPVQDVLRVRVREWDFSAKMGGRGFVKVEGSLLREGEDKAPEKQERGKGSKKKAKRELRNSQRNGEAVEVA</sequence>
<feature type="compositionally biased region" description="Basic and acidic residues" evidence="8">
    <location>
        <begin position="198"/>
        <end position="214"/>
    </location>
</feature>
<feature type="region of interest" description="Disordered" evidence="8">
    <location>
        <begin position="196"/>
        <end position="237"/>
    </location>
</feature>
<evidence type="ECO:0000256" key="8">
    <source>
        <dbReference type="SAM" id="MobiDB-lite"/>
    </source>
</evidence>
<comment type="caution">
    <text evidence="10">The sequence shown here is derived from an EMBL/GenBank/DDBJ whole genome shotgun (WGS) entry which is preliminary data.</text>
</comment>
<dbReference type="GO" id="GO:0006361">
    <property type="term" value="P:transcription initiation at RNA polymerase I promoter"/>
    <property type="evidence" value="ECO:0007669"/>
    <property type="project" value="UniProtKB-ARBA"/>
</dbReference>
<evidence type="ECO:0000259" key="9">
    <source>
        <dbReference type="Pfam" id="PF17875"/>
    </source>
</evidence>
<evidence type="ECO:0000313" key="10">
    <source>
        <dbReference type="EMBL" id="KAF2260814.1"/>
    </source>
</evidence>
<reference evidence="11" key="1">
    <citation type="journal article" date="2020" name="Stud. Mycol.">
        <title>101 Dothideomycetes genomes: A test case for predicting lifestyles and emergence of pathogens.</title>
        <authorList>
            <person name="Haridas S."/>
            <person name="Albert R."/>
            <person name="Binder M."/>
            <person name="Bloem J."/>
            <person name="LaButti K."/>
            <person name="Salamov A."/>
            <person name="Andreopoulos B."/>
            <person name="Baker S."/>
            <person name="Barry K."/>
            <person name="Bills G."/>
            <person name="Bluhm B."/>
            <person name="Cannon C."/>
            <person name="Castanera R."/>
            <person name="Culley D."/>
            <person name="Daum C."/>
            <person name="Ezra D."/>
            <person name="Gonzalez J."/>
            <person name="Henrissat B."/>
            <person name="Kuo A."/>
            <person name="Liang C."/>
            <person name="Lipzen A."/>
            <person name="Lutzoni F."/>
            <person name="Magnuson J."/>
            <person name="Mondo S."/>
            <person name="Nolan M."/>
            <person name="Ohm R."/>
            <person name="Pangilinan J."/>
            <person name="Park H.-J."/>
            <person name="Ramirez L."/>
            <person name="Alfaro M."/>
            <person name="Sun H."/>
            <person name="Tritt A."/>
            <person name="Yoshinaga Y."/>
            <person name="Zwiers L.-H."/>
            <person name="Turgeon B."/>
            <person name="Goodwin S."/>
            <person name="Spatafora J."/>
            <person name="Crous P."/>
            <person name="Grigoriev I."/>
        </authorList>
    </citation>
    <scope>NUCLEOTIDE SEQUENCE [LARGE SCALE GENOMIC DNA]</scope>
    <source>
        <strain evidence="11">CBS 304.66</strain>
    </source>
</reference>
<dbReference type="OrthoDB" id="10250504at2759"/>
<evidence type="ECO:0000256" key="1">
    <source>
        <dbReference type="ARBA" id="ARBA00004604"/>
    </source>
</evidence>
<dbReference type="EMBL" id="ML986671">
    <property type="protein sequence ID" value="KAF2260814.1"/>
    <property type="molecule type" value="Genomic_DNA"/>
</dbReference>
<dbReference type="FunFam" id="3.30.1490.120:FF:000004">
    <property type="entry name" value="RNA polymerase I subunit Rpa43"/>
    <property type="match status" value="1"/>
</dbReference>
<keyword evidence="11" id="KW-1185">Reference proteome</keyword>
<dbReference type="InterPro" id="IPR036898">
    <property type="entry name" value="RNA_pol_Rpb7-like_N_sf"/>
</dbReference>
<dbReference type="InterPro" id="IPR045113">
    <property type="entry name" value="Rpb7-like"/>
</dbReference>
<keyword evidence="5 7" id="KW-0804">Transcription</keyword>
<dbReference type="GO" id="GO:0005736">
    <property type="term" value="C:RNA polymerase I complex"/>
    <property type="evidence" value="ECO:0007669"/>
    <property type="project" value="UniProtKB-ARBA"/>
</dbReference>
<feature type="domain" description="RPA43 OB" evidence="9">
    <location>
        <begin position="101"/>
        <end position="199"/>
    </location>
</feature>
<organism evidence="10 11">
    <name type="scientific">Lojkania enalia</name>
    <dbReference type="NCBI Taxonomy" id="147567"/>
    <lineage>
        <taxon>Eukaryota</taxon>
        <taxon>Fungi</taxon>
        <taxon>Dikarya</taxon>
        <taxon>Ascomycota</taxon>
        <taxon>Pezizomycotina</taxon>
        <taxon>Dothideomycetes</taxon>
        <taxon>Pleosporomycetidae</taxon>
        <taxon>Pleosporales</taxon>
        <taxon>Pleosporales incertae sedis</taxon>
        <taxon>Lojkania</taxon>
    </lineage>
</organism>
<dbReference type="Proteomes" id="UP000800093">
    <property type="component" value="Unassembled WGS sequence"/>
</dbReference>
<evidence type="ECO:0000256" key="7">
    <source>
        <dbReference type="RuleBase" id="RU369086"/>
    </source>
</evidence>
<proteinExistence type="inferred from homology"/>
<dbReference type="Gene3D" id="3.30.1490.120">
    <property type="entry name" value="RNA polymerase Rpb7-like, N-terminal domain"/>
    <property type="match status" value="1"/>
</dbReference>
<evidence type="ECO:0000256" key="4">
    <source>
        <dbReference type="ARBA" id="ARBA00022553"/>
    </source>
</evidence>
<dbReference type="Pfam" id="PF17875">
    <property type="entry name" value="RPA43_OB"/>
    <property type="match status" value="1"/>
</dbReference>
<comment type="similarity">
    <text evidence="2">Belongs to the eukaryotic RPA43 RNA polymerase subunit family.</text>
</comment>
<keyword evidence="3 7" id="KW-0240">DNA-directed RNA polymerase</keyword>
<keyword evidence="6 7" id="KW-0539">Nucleus</keyword>
<dbReference type="InterPro" id="IPR041178">
    <property type="entry name" value="RPA43_OB"/>
</dbReference>
<gene>
    <name evidence="10" type="ORF">CC78DRAFT_522718</name>
</gene>